<dbReference type="InterPro" id="IPR050416">
    <property type="entry name" value="FAD-linked_Oxidoreductase"/>
</dbReference>
<dbReference type="InterPro" id="IPR016169">
    <property type="entry name" value="FAD-bd_PCMH_sub2"/>
</dbReference>
<keyword evidence="3" id="KW-0285">Flavoprotein</keyword>
<comment type="cofactor">
    <cofactor evidence="1">
        <name>FAD</name>
        <dbReference type="ChEBI" id="CHEBI:57692"/>
    </cofactor>
</comment>
<dbReference type="InterPro" id="IPR016166">
    <property type="entry name" value="FAD-bd_PCMH"/>
</dbReference>
<gene>
    <name evidence="8" type="ORF">JOF42_001982</name>
</gene>
<accession>A0ABS4WQL5</accession>
<dbReference type="Gene3D" id="3.30.465.10">
    <property type="match status" value="1"/>
</dbReference>
<evidence type="ECO:0000313" key="9">
    <source>
        <dbReference type="Proteomes" id="UP000703720"/>
    </source>
</evidence>
<evidence type="ECO:0000256" key="3">
    <source>
        <dbReference type="ARBA" id="ARBA00022630"/>
    </source>
</evidence>
<dbReference type="InterPro" id="IPR036318">
    <property type="entry name" value="FAD-bd_PCMH-like_sf"/>
</dbReference>
<dbReference type="Gene3D" id="3.30.43.10">
    <property type="entry name" value="Uridine Diphospho-n-acetylenolpyruvylglucosamine Reductase, domain 2"/>
    <property type="match status" value="1"/>
</dbReference>
<dbReference type="RefSeq" id="WP_210097706.1">
    <property type="nucleotide sequence ID" value="NZ_BAAAIO010000001.1"/>
</dbReference>
<evidence type="ECO:0000313" key="8">
    <source>
        <dbReference type="EMBL" id="MBP2378487.1"/>
    </source>
</evidence>
<dbReference type="PANTHER" id="PTHR42973:SF39">
    <property type="entry name" value="FAD-BINDING PCMH-TYPE DOMAIN-CONTAINING PROTEIN"/>
    <property type="match status" value="1"/>
</dbReference>
<evidence type="ECO:0000259" key="7">
    <source>
        <dbReference type="PROSITE" id="PS51387"/>
    </source>
</evidence>
<keyword evidence="4" id="KW-0274">FAD</keyword>
<evidence type="ECO:0000256" key="2">
    <source>
        <dbReference type="ARBA" id="ARBA00005466"/>
    </source>
</evidence>
<keyword evidence="9" id="KW-1185">Reference proteome</keyword>
<feature type="region of interest" description="Disordered" evidence="6">
    <location>
        <begin position="288"/>
        <end position="318"/>
    </location>
</feature>
<dbReference type="PANTHER" id="PTHR42973">
    <property type="entry name" value="BINDING OXIDOREDUCTASE, PUTATIVE (AFU_ORTHOLOGUE AFUA_1G17690)-RELATED"/>
    <property type="match status" value="1"/>
</dbReference>
<dbReference type="Proteomes" id="UP000703720">
    <property type="component" value="Unassembled WGS sequence"/>
</dbReference>
<keyword evidence="5" id="KW-0560">Oxidoreductase</keyword>
<evidence type="ECO:0000256" key="6">
    <source>
        <dbReference type="SAM" id="MobiDB-lite"/>
    </source>
</evidence>
<sequence length="450" mass="47315">MALRSVLESARDALRGDLILPGDESFEAARRPWNLAIEQHPAGVAVPADLRDLRTLLHTARDAGVRLAVQPTGHGADGDLAEAVIVRMAAFDELSVDLGSGVVRVGSGVRWGAVVEALEGTGWVAPAGTSPVVAVAGYTLGGGHSWFSRTAGLGSDNLRAAWVPRGDGTHERIDDESDPELMWALRGAGGIVGIVTALEIDLVPAPTLWGTELAFDAADAGSVMRAVRDLSADAPTSLNVFVNSMRMPDTPQLPEEIRGRSFLTVQALSTVGAADDLIDRVRRAGTVRREVSGATSPKSVAAASGEPTEPTPGKGVSAALSSLDDTTIDDLFRFRGLPEQWPIMGIEIRMLGGAVDDPRRSGFATLQGVDWLLHALVPVFPGVPSEPGDASMSGFRDVLARAAAPQTVPTFLGPGETLERCGDPESIGRLREVRAAADPESLIHEGRLPR</sequence>
<evidence type="ECO:0000256" key="4">
    <source>
        <dbReference type="ARBA" id="ARBA00022827"/>
    </source>
</evidence>
<protein>
    <recommendedName>
        <fullName evidence="7">FAD-binding PCMH-type domain-containing protein</fullName>
    </recommendedName>
</protein>
<comment type="caution">
    <text evidence="8">The sequence shown here is derived from an EMBL/GenBank/DDBJ whole genome shotgun (WGS) entry which is preliminary data.</text>
</comment>
<dbReference type="Pfam" id="PF01565">
    <property type="entry name" value="FAD_binding_4"/>
    <property type="match status" value="1"/>
</dbReference>
<evidence type="ECO:0000256" key="1">
    <source>
        <dbReference type="ARBA" id="ARBA00001974"/>
    </source>
</evidence>
<dbReference type="PROSITE" id="PS51387">
    <property type="entry name" value="FAD_PCMH"/>
    <property type="match status" value="1"/>
</dbReference>
<evidence type="ECO:0000256" key="5">
    <source>
        <dbReference type="ARBA" id="ARBA00023002"/>
    </source>
</evidence>
<proteinExistence type="inferred from homology"/>
<dbReference type="SUPFAM" id="SSF56176">
    <property type="entry name" value="FAD-binding/transporter-associated domain-like"/>
    <property type="match status" value="1"/>
</dbReference>
<reference evidence="8 9" key="1">
    <citation type="submission" date="2021-03" db="EMBL/GenBank/DDBJ databases">
        <title>Sequencing the genomes of 1000 actinobacteria strains.</title>
        <authorList>
            <person name="Klenk H.-P."/>
        </authorList>
    </citation>
    <scope>NUCLEOTIDE SEQUENCE [LARGE SCALE GENOMIC DNA]</scope>
    <source>
        <strain evidence="8 9">DSM 13468</strain>
    </source>
</reference>
<comment type="similarity">
    <text evidence="2">Belongs to the oxygen-dependent FAD-linked oxidoreductase family.</text>
</comment>
<dbReference type="EMBL" id="JAGIOA010000001">
    <property type="protein sequence ID" value="MBP2378487.1"/>
    <property type="molecule type" value="Genomic_DNA"/>
</dbReference>
<dbReference type="Gene3D" id="3.40.462.20">
    <property type="match status" value="1"/>
</dbReference>
<name>A0ABS4WQL5_9MICO</name>
<dbReference type="InterPro" id="IPR006094">
    <property type="entry name" value="Oxid_FAD_bind_N"/>
</dbReference>
<feature type="domain" description="FAD-binding PCMH-type" evidence="7">
    <location>
        <begin position="37"/>
        <end position="205"/>
    </location>
</feature>
<organism evidence="8 9">
    <name type="scientific">Microbacterium phyllosphaerae</name>
    <dbReference type="NCBI Taxonomy" id="124798"/>
    <lineage>
        <taxon>Bacteria</taxon>
        <taxon>Bacillati</taxon>
        <taxon>Actinomycetota</taxon>
        <taxon>Actinomycetes</taxon>
        <taxon>Micrococcales</taxon>
        <taxon>Microbacteriaceae</taxon>
        <taxon>Microbacterium</taxon>
    </lineage>
</organism>
<dbReference type="InterPro" id="IPR016167">
    <property type="entry name" value="FAD-bd_PCMH_sub1"/>
</dbReference>